<dbReference type="EMBL" id="JACQWF010000216">
    <property type="protein sequence ID" value="MBI4595664.1"/>
    <property type="molecule type" value="Genomic_DNA"/>
</dbReference>
<evidence type="ECO:0000313" key="5">
    <source>
        <dbReference type="Proteomes" id="UP000772181"/>
    </source>
</evidence>
<evidence type="ECO:0000256" key="2">
    <source>
        <dbReference type="SAM" id="MobiDB-lite"/>
    </source>
</evidence>
<evidence type="ECO:0000259" key="3">
    <source>
        <dbReference type="Pfam" id="PF02775"/>
    </source>
</evidence>
<protein>
    <submittedName>
        <fullName evidence="4">2-oxoglutarate oxidoreductase</fullName>
    </submittedName>
</protein>
<dbReference type="InterPro" id="IPR011766">
    <property type="entry name" value="TPP_enzyme_TPP-bd"/>
</dbReference>
<dbReference type="Gene3D" id="3.40.50.970">
    <property type="match status" value="1"/>
</dbReference>
<dbReference type="SUPFAM" id="SSF52518">
    <property type="entry name" value="Thiamin diphosphate-binding fold (THDP-binding)"/>
    <property type="match status" value="1"/>
</dbReference>
<dbReference type="GO" id="GO:0016625">
    <property type="term" value="F:oxidoreductase activity, acting on the aldehyde or oxo group of donors, iron-sulfur protein as acceptor"/>
    <property type="evidence" value="ECO:0007669"/>
    <property type="project" value="UniProtKB-ARBA"/>
</dbReference>
<dbReference type="Proteomes" id="UP000772181">
    <property type="component" value="Unassembled WGS sequence"/>
</dbReference>
<evidence type="ECO:0000256" key="1">
    <source>
        <dbReference type="ARBA" id="ARBA00023002"/>
    </source>
</evidence>
<dbReference type="PANTHER" id="PTHR48084:SF3">
    <property type="entry name" value="SUBUNIT OF PYRUVATE:FLAVODOXIN OXIDOREDUCTASE"/>
    <property type="match status" value="1"/>
</dbReference>
<comment type="caution">
    <text evidence="4">The sequence shown here is derived from an EMBL/GenBank/DDBJ whole genome shotgun (WGS) entry which is preliminary data.</text>
</comment>
<name>A0A933LQF8_UNCTE</name>
<dbReference type="Pfam" id="PF02775">
    <property type="entry name" value="TPP_enzyme_C"/>
    <property type="match status" value="1"/>
</dbReference>
<keyword evidence="1" id="KW-0560">Oxidoreductase</keyword>
<dbReference type="InterPro" id="IPR051457">
    <property type="entry name" value="2-oxoacid:Fd_oxidoreductase"/>
</dbReference>
<gene>
    <name evidence="4" type="ORF">HY730_04705</name>
</gene>
<dbReference type="AlphaFoldDB" id="A0A933LQF8"/>
<proteinExistence type="predicted"/>
<evidence type="ECO:0000313" key="4">
    <source>
        <dbReference type="EMBL" id="MBI4595664.1"/>
    </source>
</evidence>
<reference evidence="4" key="1">
    <citation type="submission" date="2020-07" db="EMBL/GenBank/DDBJ databases">
        <title>Huge and variable diversity of episymbiotic CPR bacteria and DPANN archaea in groundwater ecosystems.</title>
        <authorList>
            <person name="He C.Y."/>
            <person name="Keren R."/>
            <person name="Whittaker M."/>
            <person name="Farag I.F."/>
            <person name="Doudna J."/>
            <person name="Cate J.H.D."/>
            <person name="Banfield J.F."/>
        </authorList>
    </citation>
    <scope>NUCLEOTIDE SEQUENCE</scope>
    <source>
        <strain evidence="4">NC_groundwater_1482_Ag_S-0.65um_47_24</strain>
    </source>
</reference>
<sequence>MTKDQHEKIWVSGSPKMWRRHPAGSRQCSGCHQPLVERIIADVVEELDIAGDTIIVTGVGCSSRMALPIQVDSVLSPHGRAPDVATGIKRMLKGRPIVMTLQGDGDCASIGAGSLINAAMRSEKITVVMLNNTNYGMTGGQLSPTSLMEQTTTTTPTGRSEEFGYPAHIPELLVAVKGVSYAARSSVHNPAEYQKTKRYLKNALTTQINRLGLSFLEIIVACPSDWHMTPIEALDFIKENILSEFPLGEFKKASSL</sequence>
<dbReference type="GO" id="GO:0044281">
    <property type="term" value="P:small molecule metabolic process"/>
    <property type="evidence" value="ECO:0007669"/>
    <property type="project" value="UniProtKB-ARBA"/>
</dbReference>
<feature type="domain" description="Thiamine pyrophosphate enzyme TPP-binding" evidence="3">
    <location>
        <begin position="71"/>
        <end position="204"/>
    </location>
</feature>
<dbReference type="PANTHER" id="PTHR48084">
    <property type="entry name" value="2-OXOGLUTARATE OXIDOREDUCTASE SUBUNIT KORB-RELATED"/>
    <property type="match status" value="1"/>
</dbReference>
<dbReference type="GO" id="GO:0030976">
    <property type="term" value="F:thiamine pyrophosphate binding"/>
    <property type="evidence" value="ECO:0007669"/>
    <property type="project" value="InterPro"/>
</dbReference>
<feature type="region of interest" description="Disordered" evidence="2">
    <location>
        <begin position="141"/>
        <end position="160"/>
    </location>
</feature>
<feature type="compositionally biased region" description="Polar residues" evidence="2">
    <location>
        <begin position="141"/>
        <end position="150"/>
    </location>
</feature>
<organism evidence="4 5">
    <name type="scientific">Tectimicrobiota bacterium</name>
    <dbReference type="NCBI Taxonomy" id="2528274"/>
    <lineage>
        <taxon>Bacteria</taxon>
        <taxon>Pseudomonadati</taxon>
        <taxon>Nitrospinota/Tectimicrobiota group</taxon>
        <taxon>Candidatus Tectimicrobiota</taxon>
    </lineage>
</organism>
<dbReference type="GO" id="GO:0045333">
    <property type="term" value="P:cellular respiration"/>
    <property type="evidence" value="ECO:0007669"/>
    <property type="project" value="UniProtKB-ARBA"/>
</dbReference>
<accession>A0A933LQF8</accession>
<dbReference type="InterPro" id="IPR029061">
    <property type="entry name" value="THDP-binding"/>
</dbReference>